<gene>
    <name evidence="10" type="primary">USP7_1</name>
    <name evidence="10" type="ORF">E2C01_051236</name>
</gene>
<sequence length="156" mass="17890">MVPNDPGFTMELSQQMNYDQVSRAVAHHLDTDPYLLQFFKALCSSLVHFSHRDGVGNAVRCTFDGSLKDMLVITKPRHPKKIYYQQLSIRINELENKRQFKCMWLGERMKEEVELVLYPNKNGTVADLLQEVQKQVTLSENGASKLRYAGRLCAAP</sequence>
<dbReference type="EC" id="3.4.19.12" evidence="3"/>
<feature type="domain" description="Ubiquitin carboxyl-terminal hydrolase 7 ICP0-binding" evidence="8">
    <location>
        <begin position="3"/>
        <end position="71"/>
    </location>
</feature>
<evidence type="ECO:0000256" key="6">
    <source>
        <dbReference type="ARBA" id="ARBA00022801"/>
    </source>
</evidence>
<comment type="similarity">
    <text evidence="2">Belongs to the peptidase C19 family.</text>
</comment>
<evidence type="ECO:0000313" key="10">
    <source>
        <dbReference type="EMBL" id="MPC57257.1"/>
    </source>
</evidence>
<comment type="caution">
    <text evidence="10">The sequence shown here is derived from an EMBL/GenBank/DDBJ whole genome shotgun (WGS) entry which is preliminary data.</text>
</comment>
<keyword evidence="4" id="KW-0645">Protease</keyword>
<dbReference type="Proteomes" id="UP000324222">
    <property type="component" value="Unassembled WGS sequence"/>
</dbReference>
<evidence type="ECO:0000256" key="4">
    <source>
        <dbReference type="ARBA" id="ARBA00022670"/>
    </source>
</evidence>
<dbReference type="GO" id="GO:0004843">
    <property type="term" value="F:cysteine-type deubiquitinase activity"/>
    <property type="evidence" value="ECO:0007669"/>
    <property type="project" value="UniProtKB-EC"/>
</dbReference>
<dbReference type="Pfam" id="PF12436">
    <property type="entry name" value="USP7_ICP0_bdg"/>
    <property type="match status" value="1"/>
</dbReference>
<keyword evidence="5" id="KW-0833">Ubl conjugation pathway</keyword>
<evidence type="ECO:0000256" key="1">
    <source>
        <dbReference type="ARBA" id="ARBA00000707"/>
    </source>
</evidence>
<comment type="catalytic activity">
    <reaction evidence="1">
        <text>Thiol-dependent hydrolysis of ester, thioester, amide, peptide and isopeptide bonds formed by the C-terminal Gly of ubiquitin (a 76-residue protein attached to proteins as an intracellular targeting signal).</text>
        <dbReference type="EC" id="3.4.19.12"/>
    </reaction>
</comment>
<dbReference type="Pfam" id="PF14533">
    <property type="entry name" value="USP7_C2"/>
    <property type="match status" value="1"/>
</dbReference>
<dbReference type="GO" id="GO:0006508">
    <property type="term" value="P:proteolysis"/>
    <property type="evidence" value="ECO:0007669"/>
    <property type="project" value="UniProtKB-KW"/>
</dbReference>
<organism evidence="10 11">
    <name type="scientific">Portunus trituberculatus</name>
    <name type="common">Swimming crab</name>
    <name type="synonym">Neptunus trituberculatus</name>
    <dbReference type="NCBI Taxonomy" id="210409"/>
    <lineage>
        <taxon>Eukaryota</taxon>
        <taxon>Metazoa</taxon>
        <taxon>Ecdysozoa</taxon>
        <taxon>Arthropoda</taxon>
        <taxon>Crustacea</taxon>
        <taxon>Multicrustacea</taxon>
        <taxon>Malacostraca</taxon>
        <taxon>Eumalacostraca</taxon>
        <taxon>Eucarida</taxon>
        <taxon>Decapoda</taxon>
        <taxon>Pleocyemata</taxon>
        <taxon>Brachyura</taxon>
        <taxon>Eubrachyura</taxon>
        <taxon>Portunoidea</taxon>
        <taxon>Portunidae</taxon>
        <taxon>Portuninae</taxon>
        <taxon>Portunus</taxon>
    </lineage>
</organism>
<accession>A0A5B7GJ11</accession>
<evidence type="ECO:0000259" key="8">
    <source>
        <dbReference type="Pfam" id="PF12436"/>
    </source>
</evidence>
<evidence type="ECO:0000256" key="3">
    <source>
        <dbReference type="ARBA" id="ARBA00012759"/>
    </source>
</evidence>
<reference evidence="10 11" key="1">
    <citation type="submission" date="2019-05" db="EMBL/GenBank/DDBJ databases">
        <title>Another draft genome of Portunus trituberculatus and its Hox gene families provides insights of decapod evolution.</title>
        <authorList>
            <person name="Jeong J.-H."/>
            <person name="Song I."/>
            <person name="Kim S."/>
            <person name="Choi T."/>
            <person name="Kim D."/>
            <person name="Ryu S."/>
            <person name="Kim W."/>
        </authorList>
    </citation>
    <scope>NUCLEOTIDE SEQUENCE [LARGE SCALE GENOMIC DNA]</scope>
    <source>
        <tissue evidence="10">Muscle</tissue>
    </source>
</reference>
<evidence type="ECO:0000256" key="7">
    <source>
        <dbReference type="ARBA" id="ARBA00022807"/>
    </source>
</evidence>
<proteinExistence type="inferred from homology"/>
<dbReference type="InterPro" id="IPR029346">
    <property type="entry name" value="USP_C"/>
</dbReference>
<dbReference type="Gene3D" id="3.10.20.90">
    <property type="entry name" value="Phosphatidylinositol 3-kinase Catalytic Subunit, Chain A, domain 1"/>
    <property type="match status" value="1"/>
</dbReference>
<evidence type="ECO:0000256" key="2">
    <source>
        <dbReference type="ARBA" id="ARBA00009085"/>
    </source>
</evidence>
<keyword evidence="6 10" id="KW-0378">Hydrolase</keyword>
<evidence type="ECO:0000259" key="9">
    <source>
        <dbReference type="Pfam" id="PF14533"/>
    </source>
</evidence>
<feature type="domain" description="Ubiquitin carboxyl-terminal hydrolase C-terminal" evidence="9">
    <location>
        <begin position="81"/>
        <end position="148"/>
    </location>
</feature>
<protein>
    <recommendedName>
        <fullName evidence="3">ubiquitinyl hydrolase 1</fullName>
        <ecNumber evidence="3">3.4.19.12</ecNumber>
    </recommendedName>
</protein>
<evidence type="ECO:0000256" key="5">
    <source>
        <dbReference type="ARBA" id="ARBA00022786"/>
    </source>
</evidence>
<name>A0A5B7GJ11_PORTR</name>
<evidence type="ECO:0000313" key="11">
    <source>
        <dbReference type="Proteomes" id="UP000324222"/>
    </source>
</evidence>
<dbReference type="AlphaFoldDB" id="A0A5B7GJ11"/>
<keyword evidence="11" id="KW-1185">Reference proteome</keyword>
<dbReference type="InterPro" id="IPR024729">
    <property type="entry name" value="USP7_ICP0-binding_dom"/>
</dbReference>
<keyword evidence="7" id="KW-0788">Thiol protease</keyword>
<dbReference type="EMBL" id="VSRR010014634">
    <property type="protein sequence ID" value="MPC57257.1"/>
    <property type="molecule type" value="Genomic_DNA"/>
</dbReference>
<dbReference type="OrthoDB" id="289038at2759"/>